<dbReference type="EMBL" id="SMMG02000007">
    <property type="protein sequence ID" value="KAA3465650.1"/>
    <property type="molecule type" value="Genomic_DNA"/>
</dbReference>
<gene>
    <name evidence="1" type="ORF">EPI10_000795</name>
</gene>
<dbReference type="AlphaFoldDB" id="A0A5B6V8Y4"/>
<sequence length="92" mass="10568">MPIFPATEANHRECLIFNPLNDTVNQYFRGSPEASLDESKPLPRWDRAVLDQTISSTVVQFPEIENTVVKHVITDVSPKQLENNRQLHLIEQ</sequence>
<comment type="caution">
    <text evidence="1">The sequence shown here is derived from an EMBL/GenBank/DDBJ whole genome shotgun (WGS) entry which is preliminary data.</text>
</comment>
<proteinExistence type="predicted"/>
<name>A0A5B6V8Y4_9ROSI</name>
<reference evidence="2" key="1">
    <citation type="journal article" date="2019" name="Plant Biotechnol. J.">
        <title>Genome sequencing of the Australian wild diploid species Gossypium australe highlights disease resistance and delayed gland morphogenesis.</title>
        <authorList>
            <person name="Cai Y."/>
            <person name="Cai X."/>
            <person name="Wang Q."/>
            <person name="Wang P."/>
            <person name="Zhang Y."/>
            <person name="Cai C."/>
            <person name="Xu Y."/>
            <person name="Wang K."/>
            <person name="Zhou Z."/>
            <person name="Wang C."/>
            <person name="Geng S."/>
            <person name="Li B."/>
            <person name="Dong Q."/>
            <person name="Hou Y."/>
            <person name="Wang H."/>
            <person name="Ai P."/>
            <person name="Liu Z."/>
            <person name="Yi F."/>
            <person name="Sun M."/>
            <person name="An G."/>
            <person name="Cheng J."/>
            <person name="Zhang Y."/>
            <person name="Shi Q."/>
            <person name="Xie Y."/>
            <person name="Shi X."/>
            <person name="Chang Y."/>
            <person name="Huang F."/>
            <person name="Chen Y."/>
            <person name="Hong S."/>
            <person name="Mi L."/>
            <person name="Sun Q."/>
            <person name="Zhang L."/>
            <person name="Zhou B."/>
            <person name="Peng R."/>
            <person name="Zhang X."/>
            <person name="Liu F."/>
        </authorList>
    </citation>
    <scope>NUCLEOTIDE SEQUENCE [LARGE SCALE GENOMIC DNA]</scope>
    <source>
        <strain evidence="2">cv. PA1801</strain>
    </source>
</reference>
<dbReference type="Proteomes" id="UP000325315">
    <property type="component" value="Unassembled WGS sequence"/>
</dbReference>
<accession>A0A5B6V8Y4</accession>
<protein>
    <submittedName>
        <fullName evidence="1">Uncharacterized protein</fullName>
    </submittedName>
</protein>
<keyword evidence="2" id="KW-1185">Reference proteome</keyword>
<evidence type="ECO:0000313" key="1">
    <source>
        <dbReference type="EMBL" id="KAA3465650.1"/>
    </source>
</evidence>
<organism evidence="1 2">
    <name type="scientific">Gossypium australe</name>
    <dbReference type="NCBI Taxonomy" id="47621"/>
    <lineage>
        <taxon>Eukaryota</taxon>
        <taxon>Viridiplantae</taxon>
        <taxon>Streptophyta</taxon>
        <taxon>Embryophyta</taxon>
        <taxon>Tracheophyta</taxon>
        <taxon>Spermatophyta</taxon>
        <taxon>Magnoliopsida</taxon>
        <taxon>eudicotyledons</taxon>
        <taxon>Gunneridae</taxon>
        <taxon>Pentapetalae</taxon>
        <taxon>rosids</taxon>
        <taxon>malvids</taxon>
        <taxon>Malvales</taxon>
        <taxon>Malvaceae</taxon>
        <taxon>Malvoideae</taxon>
        <taxon>Gossypium</taxon>
    </lineage>
</organism>
<evidence type="ECO:0000313" key="2">
    <source>
        <dbReference type="Proteomes" id="UP000325315"/>
    </source>
</evidence>